<proteinExistence type="predicted"/>
<keyword evidence="2" id="KW-0472">Membrane</keyword>
<dbReference type="PANTHER" id="PTHR34220:SF7">
    <property type="entry name" value="SENSOR HISTIDINE KINASE YPDA"/>
    <property type="match status" value="1"/>
</dbReference>
<dbReference type="PANTHER" id="PTHR34220">
    <property type="entry name" value="SENSOR HISTIDINE KINASE YPDA"/>
    <property type="match status" value="1"/>
</dbReference>
<feature type="transmembrane region" description="Helical" evidence="2">
    <location>
        <begin position="45"/>
        <end position="64"/>
    </location>
</feature>
<dbReference type="RefSeq" id="WP_321563699.1">
    <property type="nucleotide sequence ID" value="NZ_CP139558.1"/>
</dbReference>
<gene>
    <name evidence="4" type="ORF">SNE25_03465</name>
</gene>
<protein>
    <submittedName>
        <fullName evidence="4">Sensor histidine kinase</fullName>
    </submittedName>
</protein>
<dbReference type="InterPro" id="IPR050640">
    <property type="entry name" value="Bact_2-comp_sensor_kinase"/>
</dbReference>
<dbReference type="InterPro" id="IPR010559">
    <property type="entry name" value="Sig_transdc_His_kin_internal"/>
</dbReference>
<keyword evidence="4" id="KW-0418">Kinase</keyword>
<keyword evidence="2" id="KW-0812">Transmembrane</keyword>
<evidence type="ECO:0000256" key="1">
    <source>
        <dbReference type="SAM" id="MobiDB-lite"/>
    </source>
</evidence>
<keyword evidence="4" id="KW-0808">Transferase</keyword>
<evidence type="ECO:0000259" key="3">
    <source>
        <dbReference type="Pfam" id="PF06580"/>
    </source>
</evidence>
<evidence type="ECO:0000313" key="4">
    <source>
        <dbReference type="EMBL" id="WPU94580.1"/>
    </source>
</evidence>
<dbReference type="EMBL" id="CP139558">
    <property type="protein sequence ID" value="WPU94580.1"/>
    <property type="molecule type" value="Genomic_DNA"/>
</dbReference>
<dbReference type="Proteomes" id="UP001324380">
    <property type="component" value="Chromosome"/>
</dbReference>
<keyword evidence="2" id="KW-1133">Transmembrane helix</keyword>
<evidence type="ECO:0000313" key="5">
    <source>
        <dbReference type="Proteomes" id="UP001324380"/>
    </source>
</evidence>
<organism evidence="4 5">
    <name type="scientific">Mucilaginibacter sabulilitoris</name>
    <dbReference type="NCBI Taxonomy" id="1173583"/>
    <lineage>
        <taxon>Bacteria</taxon>
        <taxon>Pseudomonadati</taxon>
        <taxon>Bacteroidota</taxon>
        <taxon>Sphingobacteriia</taxon>
        <taxon>Sphingobacteriales</taxon>
        <taxon>Sphingobacteriaceae</taxon>
        <taxon>Mucilaginibacter</taxon>
    </lineage>
</organism>
<sequence length="389" mass="44713">MSRFRAFSVIIHIAGWLLFMAFPVVFLNSRGQDTPTWSLLQKHSYWMFGYTYAFLFYSNAYYFIPEFFLKKKYAVYAIIVLLLLTGVYYLRPFDKLLHSAGNRRYNPAMSQPSPFAPPPAGNHELGTPPQGDKFSNGGAQQPPPNAMRWGNGRPPFRRNRPLDSTSLFIFIMIMALSTAIKTVQQWQLTERRAAQAEADKTSAELSFLKAQINPHFLFNTLNNIYTLAVTKDDHAADSIMKLSNIMRYVTDDVTDDFVPLQSEIDCISDYIELQRLRIGNNTTVNFTVEGKIDGKKITPLVLMTFVENVFKYGISKHEQSVIDINIRTSNSDILFFCKNRVFATRTENQRTGIGIKNTRQRLNHLYPGRHLLNIWNENDQHSVQLILQT</sequence>
<reference evidence="4 5" key="1">
    <citation type="submission" date="2023-11" db="EMBL/GenBank/DDBJ databases">
        <title>Analysis of the Genomes of Mucilaginibacter gossypii cycad 4 and M. sabulilitoris SNA2: microbes with the potential for plant growth promotion.</title>
        <authorList>
            <person name="Hirsch A.M."/>
            <person name="Humm E."/>
            <person name="Rubbi M."/>
            <person name="Del Vecchio G."/>
            <person name="Ha S.M."/>
            <person name="Pellegrini M."/>
            <person name="Gunsalus R.P."/>
        </authorList>
    </citation>
    <scope>NUCLEOTIDE SEQUENCE [LARGE SCALE GENOMIC DNA]</scope>
    <source>
        <strain evidence="4 5">SNA2</strain>
    </source>
</reference>
<feature type="region of interest" description="Disordered" evidence="1">
    <location>
        <begin position="108"/>
        <end position="155"/>
    </location>
</feature>
<feature type="transmembrane region" description="Helical" evidence="2">
    <location>
        <begin position="7"/>
        <end position="25"/>
    </location>
</feature>
<keyword evidence="5" id="KW-1185">Reference proteome</keyword>
<name>A0ABZ0TSY6_9SPHI</name>
<feature type="domain" description="Signal transduction histidine kinase internal region" evidence="3">
    <location>
        <begin position="203"/>
        <end position="281"/>
    </location>
</feature>
<accession>A0ABZ0TSY6</accession>
<dbReference type="GO" id="GO:0016301">
    <property type="term" value="F:kinase activity"/>
    <property type="evidence" value="ECO:0007669"/>
    <property type="project" value="UniProtKB-KW"/>
</dbReference>
<feature type="transmembrane region" description="Helical" evidence="2">
    <location>
        <begin position="73"/>
        <end position="90"/>
    </location>
</feature>
<evidence type="ECO:0000256" key="2">
    <source>
        <dbReference type="SAM" id="Phobius"/>
    </source>
</evidence>
<dbReference type="Pfam" id="PF06580">
    <property type="entry name" value="His_kinase"/>
    <property type="match status" value="1"/>
</dbReference>